<name>A0AAE0GZB0_9CHLO</name>
<evidence type="ECO:0000313" key="2">
    <source>
        <dbReference type="EMBL" id="KAK3287109.1"/>
    </source>
</evidence>
<proteinExistence type="predicted"/>
<dbReference type="SUPFAM" id="SSF51735">
    <property type="entry name" value="NAD(P)-binding Rossmann-fold domains"/>
    <property type="match status" value="1"/>
</dbReference>
<comment type="caution">
    <text evidence="2">The sequence shown here is derived from an EMBL/GenBank/DDBJ whole genome shotgun (WGS) entry which is preliminary data.</text>
</comment>
<organism evidence="2 3">
    <name type="scientific">Cymbomonas tetramitiformis</name>
    <dbReference type="NCBI Taxonomy" id="36881"/>
    <lineage>
        <taxon>Eukaryota</taxon>
        <taxon>Viridiplantae</taxon>
        <taxon>Chlorophyta</taxon>
        <taxon>Pyramimonadophyceae</taxon>
        <taxon>Pyramimonadales</taxon>
        <taxon>Pyramimonadaceae</taxon>
        <taxon>Cymbomonas</taxon>
    </lineage>
</organism>
<feature type="domain" description="NAD(P)-binding" evidence="1">
    <location>
        <begin position="63"/>
        <end position="266"/>
    </location>
</feature>
<dbReference type="InterPro" id="IPR036291">
    <property type="entry name" value="NAD(P)-bd_dom_sf"/>
</dbReference>
<dbReference type="Pfam" id="PF13460">
    <property type="entry name" value="NAD_binding_10"/>
    <property type="match status" value="1"/>
</dbReference>
<dbReference type="PANTHER" id="PTHR15020:SF45">
    <property type="entry name" value="NAD(P)-BINDING DOMAIN-CONTAINING PROTEIN"/>
    <property type="match status" value="1"/>
</dbReference>
<dbReference type="EMBL" id="LGRX02001004">
    <property type="protein sequence ID" value="KAK3287109.1"/>
    <property type="molecule type" value="Genomic_DNA"/>
</dbReference>
<dbReference type="InterPro" id="IPR016040">
    <property type="entry name" value="NAD(P)-bd_dom"/>
</dbReference>
<dbReference type="Gene3D" id="3.40.50.720">
    <property type="entry name" value="NAD(P)-binding Rossmann-like Domain"/>
    <property type="match status" value="1"/>
</dbReference>
<accession>A0AAE0GZB0</accession>
<dbReference type="AlphaFoldDB" id="A0AAE0GZB0"/>
<reference evidence="2 3" key="1">
    <citation type="journal article" date="2015" name="Genome Biol. Evol.">
        <title>Comparative Genomics of a Bacterivorous Green Alga Reveals Evolutionary Causalities and Consequences of Phago-Mixotrophic Mode of Nutrition.</title>
        <authorList>
            <person name="Burns J.A."/>
            <person name="Paasch A."/>
            <person name="Narechania A."/>
            <person name="Kim E."/>
        </authorList>
    </citation>
    <scope>NUCLEOTIDE SEQUENCE [LARGE SCALE GENOMIC DNA]</scope>
    <source>
        <strain evidence="2 3">PLY_AMNH</strain>
    </source>
</reference>
<protein>
    <recommendedName>
        <fullName evidence="1">NAD(P)-binding domain-containing protein</fullName>
    </recommendedName>
</protein>
<sequence length="297" mass="30810">MSRSSRRDVAFGPGAIGRSIAPRLDRIVQWSSYPVSSKSCIFSPPARKQHVVLAGSGNIVVFGGSGGTGSEVIYQALKEGYSVTTLARTPGSVLIPPGSGGSEEGKPFADDNLTVVKGDITNKQDVASVMSPDTVGVVVALGGKTKDVGPTMLTDGTTHVIDAMKDNGVKRVAVVTSIGVGDSAEQAPFFFKVLMFTVMKSIFTDKGNQEALFLNGPGSDLEYCLVRPGGLGTGAPTGEVNVIQGEAGSIERADVAAFCLSALLDPGFEYLKQAPCISSVGGTSWVKDRQGKGMMEA</sequence>
<dbReference type="Proteomes" id="UP001190700">
    <property type="component" value="Unassembled WGS sequence"/>
</dbReference>
<gene>
    <name evidence="2" type="ORF">CYMTET_5366</name>
</gene>
<dbReference type="PANTHER" id="PTHR15020">
    <property type="entry name" value="FLAVIN REDUCTASE-RELATED"/>
    <property type="match status" value="1"/>
</dbReference>
<evidence type="ECO:0000313" key="3">
    <source>
        <dbReference type="Proteomes" id="UP001190700"/>
    </source>
</evidence>
<keyword evidence="3" id="KW-1185">Reference proteome</keyword>
<evidence type="ECO:0000259" key="1">
    <source>
        <dbReference type="Pfam" id="PF13460"/>
    </source>
</evidence>